<feature type="compositionally biased region" description="Low complexity" evidence="1">
    <location>
        <begin position="47"/>
        <end position="81"/>
    </location>
</feature>
<feature type="chain" id="PRO_5042027961" evidence="2">
    <location>
        <begin position="22"/>
        <end position="115"/>
    </location>
</feature>
<feature type="compositionally biased region" description="Gly residues" evidence="1">
    <location>
        <begin position="36"/>
        <end position="46"/>
    </location>
</feature>
<evidence type="ECO:0000313" key="3">
    <source>
        <dbReference type="EMBL" id="KAJ7102151.1"/>
    </source>
</evidence>
<dbReference type="EMBL" id="JARJCN010000003">
    <property type="protein sequence ID" value="KAJ7102151.1"/>
    <property type="molecule type" value="Genomic_DNA"/>
</dbReference>
<dbReference type="Proteomes" id="UP001222325">
    <property type="component" value="Unassembled WGS sequence"/>
</dbReference>
<evidence type="ECO:0000256" key="1">
    <source>
        <dbReference type="SAM" id="MobiDB-lite"/>
    </source>
</evidence>
<organism evidence="3 4">
    <name type="scientific">Mycena belliarum</name>
    <dbReference type="NCBI Taxonomy" id="1033014"/>
    <lineage>
        <taxon>Eukaryota</taxon>
        <taxon>Fungi</taxon>
        <taxon>Dikarya</taxon>
        <taxon>Basidiomycota</taxon>
        <taxon>Agaricomycotina</taxon>
        <taxon>Agaricomycetes</taxon>
        <taxon>Agaricomycetidae</taxon>
        <taxon>Agaricales</taxon>
        <taxon>Marasmiineae</taxon>
        <taxon>Mycenaceae</taxon>
        <taxon>Mycena</taxon>
    </lineage>
</organism>
<sequence length="115" mass="10998">MRSTSVTGFCVLAVLCACARATPIPWDKPEISASTGQGGNAPGGSVFGSPGPGSLVSAFSGNAGNGGDASSSGDADASDFSRTNSADTLEGSPFGGTGGLVNIITGIGGSDNNIL</sequence>
<dbReference type="AlphaFoldDB" id="A0AAD6UFR5"/>
<protein>
    <submittedName>
        <fullName evidence="3">Uncharacterized protein</fullName>
    </submittedName>
</protein>
<feature type="region of interest" description="Disordered" evidence="1">
    <location>
        <begin position="27"/>
        <end position="100"/>
    </location>
</feature>
<reference evidence="3" key="1">
    <citation type="submission" date="2023-03" db="EMBL/GenBank/DDBJ databases">
        <title>Massive genome expansion in bonnet fungi (Mycena s.s.) driven by repeated elements and novel gene families across ecological guilds.</title>
        <authorList>
            <consortium name="Lawrence Berkeley National Laboratory"/>
            <person name="Harder C.B."/>
            <person name="Miyauchi S."/>
            <person name="Viragh M."/>
            <person name="Kuo A."/>
            <person name="Thoen E."/>
            <person name="Andreopoulos B."/>
            <person name="Lu D."/>
            <person name="Skrede I."/>
            <person name="Drula E."/>
            <person name="Henrissat B."/>
            <person name="Morin E."/>
            <person name="Kohler A."/>
            <person name="Barry K."/>
            <person name="LaButti K."/>
            <person name="Morin E."/>
            <person name="Salamov A."/>
            <person name="Lipzen A."/>
            <person name="Mereny Z."/>
            <person name="Hegedus B."/>
            <person name="Baldrian P."/>
            <person name="Stursova M."/>
            <person name="Weitz H."/>
            <person name="Taylor A."/>
            <person name="Grigoriev I.V."/>
            <person name="Nagy L.G."/>
            <person name="Martin F."/>
            <person name="Kauserud H."/>
        </authorList>
    </citation>
    <scope>NUCLEOTIDE SEQUENCE</scope>
    <source>
        <strain evidence="3">CBHHK173m</strain>
    </source>
</reference>
<comment type="caution">
    <text evidence="3">The sequence shown here is derived from an EMBL/GenBank/DDBJ whole genome shotgun (WGS) entry which is preliminary data.</text>
</comment>
<accession>A0AAD6UFR5</accession>
<name>A0AAD6UFR5_9AGAR</name>
<gene>
    <name evidence="3" type="ORF">B0H15DRAFT_943121</name>
</gene>
<keyword evidence="2" id="KW-0732">Signal</keyword>
<feature type="signal peptide" evidence="2">
    <location>
        <begin position="1"/>
        <end position="21"/>
    </location>
</feature>
<evidence type="ECO:0000256" key="2">
    <source>
        <dbReference type="SAM" id="SignalP"/>
    </source>
</evidence>
<proteinExistence type="predicted"/>
<evidence type="ECO:0000313" key="4">
    <source>
        <dbReference type="Proteomes" id="UP001222325"/>
    </source>
</evidence>
<keyword evidence="4" id="KW-1185">Reference proteome</keyword>
<dbReference type="PROSITE" id="PS51257">
    <property type="entry name" value="PROKAR_LIPOPROTEIN"/>
    <property type="match status" value="1"/>
</dbReference>